<evidence type="ECO:0000313" key="2">
    <source>
        <dbReference type="EMBL" id="MRI65128.1"/>
    </source>
</evidence>
<accession>A0A6N7QSY8</accession>
<dbReference type="Gene3D" id="1.10.260.40">
    <property type="entry name" value="lambda repressor-like DNA-binding domains"/>
    <property type="match status" value="1"/>
</dbReference>
<evidence type="ECO:0000313" key="3">
    <source>
        <dbReference type="Proteomes" id="UP000435187"/>
    </source>
</evidence>
<feature type="domain" description="HTH cro/C1-type" evidence="1">
    <location>
        <begin position="24"/>
        <end position="63"/>
    </location>
</feature>
<dbReference type="Proteomes" id="UP000435187">
    <property type="component" value="Unassembled WGS sequence"/>
</dbReference>
<dbReference type="RefSeq" id="WP_153833994.1">
    <property type="nucleotide sequence ID" value="NZ_JBHUMW010000105.1"/>
</dbReference>
<dbReference type="PROSITE" id="PS50943">
    <property type="entry name" value="HTH_CROC1"/>
    <property type="match status" value="1"/>
</dbReference>
<dbReference type="SMART" id="SM00530">
    <property type="entry name" value="HTH_XRE"/>
    <property type="match status" value="1"/>
</dbReference>
<dbReference type="AlphaFoldDB" id="A0A6N7QSY8"/>
<dbReference type="GO" id="GO:0003677">
    <property type="term" value="F:DNA binding"/>
    <property type="evidence" value="ECO:0007669"/>
    <property type="project" value="InterPro"/>
</dbReference>
<dbReference type="InterPro" id="IPR001387">
    <property type="entry name" value="Cro/C1-type_HTH"/>
</dbReference>
<dbReference type="InterPro" id="IPR010982">
    <property type="entry name" value="Lambda_DNA-bd_dom_sf"/>
</dbReference>
<dbReference type="SUPFAM" id="SSF47413">
    <property type="entry name" value="lambda repressor-like DNA-binding domains"/>
    <property type="match status" value="1"/>
</dbReference>
<evidence type="ECO:0000259" key="1">
    <source>
        <dbReference type="PROSITE" id="PS50943"/>
    </source>
</evidence>
<proteinExistence type="predicted"/>
<name>A0A6N7QSY8_9BACI</name>
<reference evidence="2 3" key="1">
    <citation type="submission" date="2019-10" db="EMBL/GenBank/DDBJ databases">
        <title>Gracilibacillus salitolerans sp. nov., a moderate halophile isolated from a saline soil in northwest China.</title>
        <authorList>
            <person name="Gan L."/>
        </authorList>
    </citation>
    <scope>NUCLEOTIDE SEQUENCE [LARGE SCALE GENOMIC DNA]</scope>
    <source>
        <strain evidence="2 3">TP2-8</strain>
    </source>
</reference>
<organism evidence="2 3">
    <name type="scientific">Gracilibacillus thailandensis</name>
    <dbReference type="NCBI Taxonomy" id="563735"/>
    <lineage>
        <taxon>Bacteria</taxon>
        <taxon>Bacillati</taxon>
        <taxon>Bacillota</taxon>
        <taxon>Bacilli</taxon>
        <taxon>Bacillales</taxon>
        <taxon>Bacillaceae</taxon>
        <taxon>Gracilibacillus</taxon>
    </lineage>
</organism>
<dbReference type="Pfam" id="PF13443">
    <property type="entry name" value="HTH_26"/>
    <property type="match status" value="1"/>
</dbReference>
<comment type="caution">
    <text evidence="2">The sequence shown here is derived from an EMBL/GenBank/DDBJ whole genome shotgun (WGS) entry which is preliminary data.</text>
</comment>
<protein>
    <submittedName>
        <fullName evidence="2">Helix-turn-helix domain-containing protein</fullName>
    </submittedName>
</protein>
<dbReference type="EMBL" id="WJEE01000002">
    <property type="protein sequence ID" value="MRI65128.1"/>
    <property type="molecule type" value="Genomic_DNA"/>
</dbReference>
<gene>
    <name evidence="2" type="ORF">GH885_02045</name>
</gene>
<keyword evidence="3" id="KW-1185">Reference proteome</keyword>
<sequence length="73" mass="8517">MILENNIKIQIIQKGYKSVKDFTDKTGLSYYMVRKLANNEANSIDIELLVKLCRTLDCEIGDLFYIREQRKTG</sequence>